<evidence type="ECO:0000313" key="3">
    <source>
        <dbReference type="Proteomes" id="UP000001593"/>
    </source>
</evidence>
<dbReference type="PANTHER" id="PTHR19324">
    <property type="entry name" value="PERFORIN-LIKE PROTEIN 1"/>
    <property type="match status" value="1"/>
</dbReference>
<dbReference type="Proteomes" id="UP000001593">
    <property type="component" value="Unassembled WGS sequence"/>
</dbReference>
<keyword evidence="3" id="KW-1185">Reference proteome</keyword>
<feature type="domain" description="MACPF" evidence="1">
    <location>
        <begin position="1"/>
        <end position="198"/>
    </location>
</feature>
<gene>
    <name evidence="2" type="ORF">NEMVEDRAFT_v1g63016</name>
</gene>
<dbReference type="AlphaFoldDB" id="A7RN26"/>
<dbReference type="HOGENOM" id="CLU_1257517_0_0_1"/>
<dbReference type="InterPro" id="IPR020864">
    <property type="entry name" value="MACPF"/>
</dbReference>
<sequence length="198" mass="22448">FIGAGYNILSGNPEGEQTAQIDPGLMPKRRVLQLHFRHNKTSVDGKFLIADEVAFDYRRSCVDVTETSIITGTEGYQTKLAAQINITGTANHVLADFAFSQSQRFKIIHRKTIIDHEVLYEEKTTCSLGRVRYLLGRASTPLTQAFTDAVCRLPQLYSAIDYVTFIDKWGTHIVIGLQVGKQQIKRYKTTRREFARFS</sequence>
<dbReference type="PANTHER" id="PTHR19324:SF33">
    <property type="entry name" value="MUCIN-5AC"/>
    <property type="match status" value="1"/>
</dbReference>
<name>A7RN26_NEMVE</name>
<dbReference type="PROSITE" id="PS51412">
    <property type="entry name" value="MACPF_2"/>
    <property type="match status" value="1"/>
</dbReference>
<dbReference type="Pfam" id="PF01823">
    <property type="entry name" value="MACPF"/>
    <property type="match status" value="1"/>
</dbReference>
<protein>
    <recommendedName>
        <fullName evidence="1">MACPF domain-containing protein</fullName>
    </recommendedName>
</protein>
<dbReference type="PhylomeDB" id="A7RN26"/>
<accession>A7RN26</accession>
<reference evidence="2 3" key="1">
    <citation type="journal article" date="2007" name="Science">
        <title>Sea anemone genome reveals ancestral eumetazoan gene repertoire and genomic organization.</title>
        <authorList>
            <person name="Putnam N.H."/>
            <person name="Srivastava M."/>
            <person name="Hellsten U."/>
            <person name="Dirks B."/>
            <person name="Chapman J."/>
            <person name="Salamov A."/>
            <person name="Terry A."/>
            <person name="Shapiro H."/>
            <person name="Lindquist E."/>
            <person name="Kapitonov V.V."/>
            <person name="Jurka J."/>
            <person name="Genikhovich G."/>
            <person name="Grigoriev I.V."/>
            <person name="Lucas S.M."/>
            <person name="Steele R.E."/>
            <person name="Finnerty J.R."/>
            <person name="Technau U."/>
            <person name="Martindale M.Q."/>
            <person name="Rokhsar D.S."/>
        </authorList>
    </citation>
    <scope>NUCLEOTIDE SEQUENCE [LARGE SCALE GENOMIC DNA]</scope>
    <source>
        <strain evidence="3">CH2 X CH6</strain>
    </source>
</reference>
<feature type="non-terminal residue" evidence="2">
    <location>
        <position position="1"/>
    </location>
</feature>
<dbReference type="KEGG" id="nve:5519144"/>
<dbReference type="OrthoDB" id="1366754at2759"/>
<evidence type="ECO:0000259" key="1">
    <source>
        <dbReference type="PROSITE" id="PS51412"/>
    </source>
</evidence>
<organism evidence="2 3">
    <name type="scientific">Nematostella vectensis</name>
    <name type="common">Starlet sea anemone</name>
    <dbReference type="NCBI Taxonomy" id="45351"/>
    <lineage>
        <taxon>Eukaryota</taxon>
        <taxon>Metazoa</taxon>
        <taxon>Cnidaria</taxon>
        <taxon>Anthozoa</taxon>
        <taxon>Hexacorallia</taxon>
        <taxon>Actiniaria</taxon>
        <taxon>Edwardsiidae</taxon>
        <taxon>Nematostella</taxon>
    </lineage>
</organism>
<proteinExistence type="predicted"/>
<dbReference type="InParanoid" id="A7RN26"/>
<feature type="non-terminal residue" evidence="2">
    <location>
        <position position="198"/>
    </location>
</feature>
<dbReference type="OMA" id="YTEAYAF"/>
<evidence type="ECO:0000313" key="2">
    <source>
        <dbReference type="EMBL" id="EDO47063.1"/>
    </source>
</evidence>
<dbReference type="EMBL" id="DS469522">
    <property type="protein sequence ID" value="EDO47063.1"/>
    <property type="molecule type" value="Genomic_DNA"/>
</dbReference>